<feature type="transmembrane region" description="Helical" evidence="2">
    <location>
        <begin position="172"/>
        <end position="195"/>
    </location>
</feature>
<protein>
    <submittedName>
        <fullName evidence="3">DUF6350 family protein</fullName>
    </submittedName>
</protein>
<dbReference type="InterPro" id="IPR045931">
    <property type="entry name" value="DUF6350"/>
</dbReference>
<feature type="non-terminal residue" evidence="3">
    <location>
        <position position="1"/>
    </location>
</feature>
<accession>A0ABT0XDP1</accession>
<feature type="transmembrane region" description="Helical" evidence="2">
    <location>
        <begin position="140"/>
        <end position="160"/>
    </location>
</feature>
<dbReference type="RefSeq" id="WP_251419666.1">
    <property type="nucleotide sequence ID" value="NZ_JAMQGM010000088.1"/>
</dbReference>
<keyword evidence="2" id="KW-1133">Transmembrane helix</keyword>
<evidence type="ECO:0000313" key="4">
    <source>
        <dbReference type="Proteomes" id="UP001167160"/>
    </source>
</evidence>
<feature type="transmembrane region" description="Helical" evidence="2">
    <location>
        <begin position="215"/>
        <end position="236"/>
    </location>
</feature>
<evidence type="ECO:0000256" key="1">
    <source>
        <dbReference type="SAM" id="MobiDB-lite"/>
    </source>
</evidence>
<dbReference type="Pfam" id="PF19877">
    <property type="entry name" value="DUF6350"/>
    <property type="match status" value="1"/>
</dbReference>
<gene>
    <name evidence="3" type="ORF">M1E25_25490</name>
</gene>
<keyword evidence="4" id="KW-1185">Reference proteome</keyword>
<reference evidence="3" key="1">
    <citation type="journal article" date="2023" name="Int. J. Syst. Evol. Microbiol.">
        <title>Streptomyces meridianus sp. nov. isolated from brackish water of the Tagus estuary in Alcochete, Portugal.</title>
        <authorList>
            <person name="Santos J.D.N."/>
            <person name="Klimek D."/>
            <person name="Calusinska M."/>
            <person name="Lobo Da Cunha A."/>
            <person name="Catita J."/>
            <person name="Goncalves H."/>
            <person name="Gonzalez I."/>
            <person name="Reyes F."/>
            <person name="Lage O.M."/>
        </authorList>
    </citation>
    <scope>NUCLEOTIDE SEQUENCE</scope>
    <source>
        <strain evidence="3">MTZ3.1</strain>
    </source>
</reference>
<keyword evidence="2" id="KW-0472">Membrane</keyword>
<feature type="transmembrane region" description="Helical" evidence="2">
    <location>
        <begin position="103"/>
        <end position="128"/>
    </location>
</feature>
<sequence length="385" mass="39787">PRLPVPPALRRQARRLPLGVRTRLPRRRLLAAGRAAAAGTAALVGGGALLVAASLAWHGTAARQSFPALSQPWPGRLALFLLALALVPNAAVWAASYGLGAGFALGGGCTTGLPAAAGCPVPAAFPLLAAVPQGGHGDPLVWGAAAVPLAAGLTAGWFTARSAVDRPGSAMTRLGTVLTGLLAALGCGAATALLARWAGGPLGTGALARFGPDALATGAAATVTTALIGVISALVLREWWLGRRGEGMLHGRSGTRRDGRPAPVESGAEPWSVWEVGTTHRPGRHPEDGAEPWWRLWERPAGRAARKVRKVRRGCTSGASAVMPEPRTAGDAPLGLPDGRGAQRAGVRWRPGRLAGRTVRLLRSVRGAAIRRFGPGGRWRCFRRR</sequence>
<evidence type="ECO:0000313" key="3">
    <source>
        <dbReference type="EMBL" id="MCM2580642.1"/>
    </source>
</evidence>
<name>A0ABT0XDP1_9ACTN</name>
<feature type="transmembrane region" description="Helical" evidence="2">
    <location>
        <begin position="77"/>
        <end position="96"/>
    </location>
</feature>
<organism evidence="3 4">
    <name type="scientific">Streptomyces meridianus</name>
    <dbReference type="NCBI Taxonomy" id="2938945"/>
    <lineage>
        <taxon>Bacteria</taxon>
        <taxon>Bacillati</taxon>
        <taxon>Actinomycetota</taxon>
        <taxon>Actinomycetes</taxon>
        <taxon>Kitasatosporales</taxon>
        <taxon>Streptomycetaceae</taxon>
        <taxon>Streptomyces</taxon>
    </lineage>
</organism>
<comment type="caution">
    <text evidence="3">The sequence shown here is derived from an EMBL/GenBank/DDBJ whole genome shotgun (WGS) entry which is preliminary data.</text>
</comment>
<keyword evidence="2" id="KW-0812">Transmembrane</keyword>
<feature type="region of interest" description="Disordered" evidence="1">
    <location>
        <begin position="308"/>
        <end position="346"/>
    </location>
</feature>
<dbReference type="Proteomes" id="UP001167160">
    <property type="component" value="Unassembled WGS sequence"/>
</dbReference>
<dbReference type="EMBL" id="JAMQGM010000088">
    <property type="protein sequence ID" value="MCM2580642.1"/>
    <property type="molecule type" value="Genomic_DNA"/>
</dbReference>
<evidence type="ECO:0000256" key="2">
    <source>
        <dbReference type="SAM" id="Phobius"/>
    </source>
</evidence>
<proteinExistence type="predicted"/>
<feature type="transmembrane region" description="Helical" evidence="2">
    <location>
        <begin position="31"/>
        <end position="57"/>
    </location>
</feature>